<evidence type="ECO:0000256" key="1">
    <source>
        <dbReference type="SAM" id="MobiDB-lite"/>
    </source>
</evidence>
<proteinExistence type="predicted"/>
<evidence type="ECO:0000313" key="2">
    <source>
        <dbReference type="EMBL" id="CEK60389.1"/>
    </source>
</evidence>
<name>A0A0B6YVN8_9EUPU</name>
<protein>
    <submittedName>
        <fullName evidence="2">Uncharacterized protein</fullName>
    </submittedName>
</protein>
<accession>A0A0B6YVN8</accession>
<gene>
    <name evidence="2" type="primary">ORF39254</name>
</gene>
<sequence>EYQADIPKEKIPQTATIVQPTAAGKYLGNIVRMQRPEATHKWKEVNKQRKLQKENEKQTALQEVLTKASTAQNSNLIKDRAKDYGSKHIPGLSPRQVIPRRVKTYSERLQEMKPSKQYTAPARQDPSSGRTFSTATFQSSVPAGPPHRQQQPQNLRSKNAPAHQRPLQAKHAQRNNPNMMMRTFLKSHGPKHKPKTYAEQLQELNPHPHKKTLPTRIMQSAVTGLAPSLRSQARTRPYSDPYSEVDYEDLASVFSDWDVDENIRNIIYGGMSLSSSATFMQMNDVEMSMSGGDMHHRIAPSENQSDYFEAVMLGRAQGRPDAGDDFGIDDYHSSVDIHEIERIAELASVGSGSVLSVIDWDAVENLIKDV</sequence>
<reference evidence="2" key="1">
    <citation type="submission" date="2014-12" db="EMBL/GenBank/DDBJ databases">
        <title>Insight into the proteome of Arion vulgaris.</title>
        <authorList>
            <person name="Aradska J."/>
            <person name="Bulat T."/>
            <person name="Smidak R."/>
            <person name="Sarate P."/>
            <person name="Gangsoo J."/>
            <person name="Sialana F."/>
            <person name="Bilban M."/>
            <person name="Lubec G."/>
        </authorList>
    </citation>
    <scope>NUCLEOTIDE SEQUENCE</scope>
    <source>
        <tissue evidence="2">Skin</tissue>
    </source>
</reference>
<dbReference type="AlphaFoldDB" id="A0A0B6YVN8"/>
<feature type="non-terminal residue" evidence="2">
    <location>
        <position position="1"/>
    </location>
</feature>
<feature type="region of interest" description="Disordered" evidence="1">
    <location>
        <begin position="109"/>
        <end position="177"/>
    </location>
</feature>
<dbReference type="EMBL" id="HACG01013524">
    <property type="protein sequence ID" value="CEK60389.1"/>
    <property type="molecule type" value="Transcribed_RNA"/>
</dbReference>
<feature type="compositionally biased region" description="Polar residues" evidence="1">
    <location>
        <begin position="148"/>
        <end position="157"/>
    </location>
</feature>
<feature type="compositionally biased region" description="Polar residues" evidence="1">
    <location>
        <begin position="125"/>
        <end position="141"/>
    </location>
</feature>
<organism evidence="2">
    <name type="scientific">Arion vulgaris</name>
    <dbReference type="NCBI Taxonomy" id="1028688"/>
    <lineage>
        <taxon>Eukaryota</taxon>
        <taxon>Metazoa</taxon>
        <taxon>Spiralia</taxon>
        <taxon>Lophotrochozoa</taxon>
        <taxon>Mollusca</taxon>
        <taxon>Gastropoda</taxon>
        <taxon>Heterobranchia</taxon>
        <taxon>Euthyneura</taxon>
        <taxon>Panpulmonata</taxon>
        <taxon>Eupulmonata</taxon>
        <taxon>Stylommatophora</taxon>
        <taxon>Helicina</taxon>
        <taxon>Arionoidea</taxon>
        <taxon>Arionidae</taxon>
        <taxon>Arion</taxon>
    </lineage>
</organism>